<evidence type="ECO:0000256" key="1">
    <source>
        <dbReference type="SAM" id="MobiDB-lite"/>
    </source>
</evidence>
<proteinExistence type="predicted"/>
<evidence type="ECO:0000313" key="3">
    <source>
        <dbReference type="Proteomes" id="UP000559010"/>
    </source>
</evidence>
<accession>A0A848J405</accession>
<feature type="region of interest" description="Disordered" evidence="1">
    <location>
        <begin position="21"/>
        <end position="46"/>
    </location>
</feature>
<dbReference type="EMBL" id="JABBNU010000003">
    <property type="protein sequence ID" value="NMM47912.1"/>
    <property type="molecule type" value="Genomic_DNA"/>
</dbReference>
<evidence type="ECO:0000313" key="2">
    <source>
        <dbReference type="EMBL" id="NMM47912.1"/>
    </source>
</evidence>
<gene>
    <name evidence="2" type="ORF">HH304_05830</name>
</gene>
<dbReference type="Proteomes" id="UP000559010">
    <property type="component" value="Unassembled WGS sequence"/>
</dbReference>
<protein>
    <submittedName>
        <fullName evidence="2">Uncharacterized protein</fullName>
    </submittedName>
</protein>
<organism evidence="2 3">
    <name type="scientific">Marinigracilibium pacificum</name>
    <dbReference type="NCBI Taxonomy" id="2729599"/>
    <lineage>
        <taxon>Bacteria</taxon>
        <taxon>Pseudomonadati</taxon>
        <taxon>Bacteroidota</taxon>
        <taxon>Cytophagia</taxon>
        <taxon>Cytophagales</taxon>
        <taxon>Flammeovirgaceae</taxon>
        <taxon>Marinigracilibium</taxon>
    </lineage>
</organism>
<dbReference type="AlphaFoldDB" id="A0A848J405"/>
<dbReference type="RefSeq" id="WP_169678909.1">
    <property type="nucleotide sequence ID" value="NZ_JABBNU010000003.1"/>
</dbReference>
<comment type="caution">
    <text evidence="2">The sequence shown here is derived from an EMBL/GenBank/DDBJ whole genome shotgun (WGS) entry which is preliminary data.</text>
</comment>
<keyword evidence="3" id="KW-1185">Reference proteome</keyword>
<sequence>MKNILATLVITGLLICCNSSDSTNNEKEESTTAKSMLEDPSENTNKELKPIDSEEALIATSLLAAPAESRSNCKVIGFNKAGEFVTYREGDNELIVLTDDPNKEGFNAACYHKDLEPFMARGRELRAEGKSRDEIYEIRGEEMKSGKLTITPGLTLHIYHGPNEMYNPEINEVDGAKKRYVVYMPYATSESTGLPESPLAPNHPWIMEPGTHRAHIMITPLPNNQE</sequence>
<reference evidence="2 3" key="1">
    <citation type="submission" date="2020-04" db="EMBL/GenBank/DDBJ databases">
        <title>Flammeovirgaceae bacterium KN852 isolated from deep sea.</title>
        <authorList>
            <person name="Zhang D.-C."/>
        </authorList>
    </citation>
    <scope>NUCLEOTIDE SEQUENCE [LARGE SCALE GENOMIC DNA]</scope>
    <source>
        <strain evidence="2 3">KN852</strain>
    </source>
</reference>
<name>A0A848J405_9BACT</name>